<dbReference type="VEuPathDB" id="FungiDB:P170DRAFT_429880"/>
<feature type="compositionally biased region" description="Basic and acidic residues" evidence="1">
    <location>
        <begin position="308"/>
        <end position="319"/>
    </location>
</feature>
<feature type="compositionally biased region" description="Basic and acidic residues" evidence="1">
    <location>
        <begin position="329"/>
        <end position="369"/>
    </location>
</feature>
<dbReference type="STRING" id="1392250.A0A2I2FX20"/>
<dbReference type="InterPro" id="IPR029058">
    <property type="entry name" value="AB_hydrolase_fold"/>
</dbReference>
<dbReference type="PANTHER" id="PTHR47842:SF3">
    <property type="entry name" value="DUF676 DOMAIN-CONTAINING PROTEIN"/>
    <property type="match status" value="1"/>
</dbReference>
<dbReference type="Gene3D" id="3.40.50.1820">
    <property type="entry name" value="alpha/beta hydrolase"/>
    <property type="match status" value="1"/>
</dbReference>
<dbReference type="GeneID" id="36555619"/>
<dbReference type="Proteomes" id="UP000234275">
    <property type="component" value="Unassembled WGS sequence"/>
</dbReference>
<dbReference type="EMBL" id="MSFO01000008">
    <property type="protein sequence ID" value="PLB45190.1"/>
    <property type="molecule type" value="Genomic_DNA"/>
</dbReference>
<name>A0A2I2FX20_9EURO</name>
<dbReference type="OrthoDB" id="3248508at2759"/>
<organism evidence="2 3">
    <name type="scientific">Aspergillus steynii IBT 23096</name>
    <dbReference type="NCBI Taxonomy" id="1392250"/>
    <lineage>
        <taxon>Eukaryota</taxon>
        <taxon>Fungi</taxon>
        <taxon>Dikarya</taxon>
        <taxon>Ascomycota</taxon>
        <taxon>Pezizomycotina</taxon>
        <taxon>Eurotiomycetes</taxon>
        <taxon>Eurotiomycetidae</taxon>
        <taxon>Eurotiales</taxon>
        <taxon>Aspergillaceae</taxon>
        <taxon>Aspergillus</taxon>
        <taxon>Aspergillus subgen. Circumdati</taxon>
    </lineage>
</organism>
<reference evidence="2 3" key="1">
    <citation type="submission" date="2016-12" db="EMBL/GenBank/DDBJ databases">
        <title>The genomes of Aspergillus section Nigri reveals drivers in fungal speciation.</title>
        <authorList>
            <consortium name="DOE Joint Genome Institute"/>
            <person name="Vesth T.C."/>
            <person name="Nybo J."/>
            <person name="Theobald S."/>
            <person name="Brandl J."/>
            <person name="Frisvad J.C."/>
            <person name="Nielsen K.F."/>
            <person name="Lyhne E.K."/>
            <person name="Kogle M.E."/>
            <person name="Kuo A."/>
            <person name="Riley R."/>
            <person name="Clum A."/>
            <person name="Nolan M."/>
            <person name="Lipzen A."/>
            <person name="Salamov A."/>
            <person name="Henrissat B."/>
            <person name="Wiebenga A."/>
            <person name="De Vries R.P."/>
            <person name="Grigoriev I.V."/>
            <person name="Mortensen U.H."/>
            <person name="Andersen M.R."/>
            <person name="Baker S.E."/>
        </authorList>
    </citation>
    <scope>NUCLEOTIDE SEQUENCE [LARGE SCALE GENOMIC DNA]</scope>
    <source>
        <strain evidence="2 3">IBT 23096</strain>
    </source>
</reference>
<comment type="caution">
    <text evidence="2">The sequence shown here is derived from an EMBL/GenBank/DDBJ whole genome shotgun (WGS) entry which is preliminary data.</text>
</comment>
<evidence type="ECO:0000313" key="2">
    <source>
        <dbReference type="EMBL" id="PLB45190.1"/>
    </source>
</evidence>
<gene>
    <name evidence="2" type="ORF">P170DRAFT_429880</name>
</gene>
<dbReference type="RefSeq" id="XP_024700492.1">
    <property type="nucleotide sequence ID" value="XM_024847920.1"/>
</dbReference>
<keyword evidence="3" id="KW-1185">Reference proteome</keyword>
<dbReference type="PANTHER" id="PTHR47842">
    <property type="entry name" value="EXPRESSED PROTEIN"/>
    <property type="match status" value="1"/>
</dbReference>
<dbReference type="SUPFAM" id="SSF53474">
    <property type="entry name" value="alpha/beta-Hydrolases"/>
    <property type="match status" value="1"/>
</dbReference>
<protein>
    <recommendedName>
        <fullName evidence="4">AB hydrolase-1 domain-containing protein</fullName>
    </recommendedName>
</protein>
<evidence type="ECO:0000256" key="1">
    <source>
        <dbReference type="SAM" id="MobiDB-lite"/>
    </source>
</evidence>
<sequence length="462" mass="51786">MSVPWSLDPPPAYEELDPSRLTPPSHGIGQSRFFRSTTSLTLDPSAGGDEKRRLLLIYVHGFMGSEESFQNFPKHVHDLLTISLGESHVIYTKVYPRYKTRGPIHVARDQFSQWLSPHEAPDLDIILLGHSLGGIISSEVALVSRNHRLKHRVLGLVNFDVPFLGLHPRVVATGIGSLFHRSPDDPSDPESTPSPGGFNVPDQNQTFDPAFSNDLHLARWKGWGGARHFISKYSENLSRSLVRYFFSYYDHAGCMNNYPELIKRHRKLLELEAIDDWNTPADSGVNRIRFVNYFTTSTGPAKKPKKGSAQDEHSRRESDTSSVSQTDTKSLESEQKPTTDYDKHDGVGTEHTQDHASNKNKGDGDREGDGDGDEENSPPKSLRKFCYLPKDSIKGRDDLWVPVLMEGVDEVVAHQSMFLPRNIYYDRLVGDTASRIESWIHDDLTKRAVLDGEIGKSAGVDG</sequence>
<feature type="region of interest" description="Disordered" evidence="1">
    <location>
        <begin position="296"/>
        <end position="383"/>
    </location>
</feature>
<accession>A0A2I2FX20</accession>
<evidence type="ECO:0000313" key="3">
    <source>
        <dbReference type="Proteomes" id="UP000234275"/>
    </source>
</evidence>
<evidence type="ECO:0008006" key="4">
    <source>
        <dbReference type="Google" id="ProtNLM"/>
    </source>
</evidence>
<proteinExistence type="predicted"/>
<dbReference type="AlphaFoldDB" id="A0A2I2FX20"/>
<feature type="region of interest" description="Disordered" evidence="1">
    <location>
        <begin position="181"/>
        <end position="203"/>
    </location>
</feature>
<feature type="region of interest" description="Disordered" evidence="1">
    <location>
        <begin position="1"/>
        <end position="22"/>
    </location>
</feature>